<feature type="domain" description="SH3" evidence="7">
    <location>
        <begin position="186"/>
        <end position="248"/>
    </location>
</feature>
<evidence type="ECO:0000313" key="10">
    <source>
        <dbReference type="EnsemblMetazoa" id="CapteP186378"/>
    </source>
</evidence>
<evidence type="ECO:0000256" key="3">
    <source>
        <dbReference type="ARBA" id="ARBA00023054"/>
    </source>
</evidence>
<dbReference type="STRING" id="283909.R7U5I9"/>
<evidence type="ECO:0000256" key="2">
    <source>
        <dbReference type="ARBA" id="ARBA00022443"/>
    </source>
</evidence>
<dbReference type="EMBL" id="AMQN01010248">
    <property type="status" value="NOT_ANNOTATED_CDS"/>
    <property type="molecule type" value="Genomic_DNA"/>
</dbReference>
<dbReference type="SMART" id="SM00114">
    <property type="entry name" value="CARD"/>
    <property type="match status" value="1"/>
</dbReference>
<reference evidence="9 11" key="2">
    <citation type="journal article" date="2013" name="Nature">
        <title>Insights into bilaterian evolution from three spiralian genomes.</title>
        <authorList>
            <person name="Simakov O."/>
            <person name="Marletaz F."/>
            <person name="Cho S.J."/>
            <person name="Edsinger-Gonzales E."/>
            <person name="Havlak P."/>
            <person name="Hellsten U."/>
            <person name="Kuo D.H."/>
            <person name="Larsson T."/>
            <person name="Lv J."/>
            <person name="Arendt D."/>
            <person name="Savage R."/>
            <person name="Osoegawa K."/>
            <person name="de Jong P."/>
            <person name="Grimwood J."/>
            <person name="Chapman J.A."/>
            <person name="Shapiro H."/>
            <person name="Aerts A."/>
            <person name="Otillar R.P."/>
            <person name="Terry A.Y."/>
            <person name="Boore J.L."/>
            <person name="Grigoriev I.V."/>
            <person name="Lindberg D.R."/>
            <person name="Seaver E.C."/>
            <person name="Weisblat D.A."/>
            <person name="Putnam N.H."/>
            <person name="Rokhsar D.S."/>
        </authorList>
    </citation>
    <scope>NUCLEOTIDE SEQUENCE</scope>
    <source>
        <strain evidence="9 11">I ESC-2004</strain>
    </source>
</reference>
<evidence type="ECO:0000259" key="8">
    <source>
        <dbReference type="PROSITE" id="PS50209"/>
    </source>
</evidence>
<dbReference type="SMART" id="SM00326">
    <property type="entry name" value="SH3"/>
    <property type="match status" value="4"/>
</dbReference>
<dbReference type="EnsemblMetazoa" id="CapteT186378">
    <property type="protein sequence ID" value="CapteP186378"/>
    <property type="gene ID" value="CapteG186378"/>
</dbReference>
<proteinExistence type="predicted"/>
<evidence type="ECO:0000256" key="1">
    <source>
        <dbReference type="ARBA" id="ARBA00004170"/>
    </source>
</evidence>
<feature type="domain" description="SH3" evidence="7">
    <location>
        <begin position="92"/>
        <end position="151"/>
    </location>
</feature>
<feature type="compositionally biased region" description="Polar residues" evidence="6">
    <location>
        <begin position="174"/>
        <end position="184"/>
    </location>
</feature>
<dbReference type="Proteomes" id="UP000014760">
    <property type="component" value="Unassembled WGS sequence"/>
</dbReference>
<dbReference type="EMBL" id="KB307403">
    <property type="protein sequence ID" value="ELT98956.1"/>
    <property type="molecule type" value="Genomic_DNA"/>
</dbReference>
<dbReference type="OMA" id="MDNSICA"/>
<dbReference type="InterPro" id="IPR050384">
    <property type="entry name" value="Endophilin_SH3RF"/>
</dbReference>
<feature type="region of interest" description="Disordered" evidence="6">
    <location>
        <begin position="159"/>
        <end position="184"/>
    </location>
</feature>
<protein>
    <submittedName>
        <fullName evidence="9 10">Uncharacterized protein</fullName>
    </submittedName>
</protein>
<dbReference type="Gene3D" id="2.30.30.40">
    <property type="entry name" value="SH3 Domains"/>
    <property type="match status" value="4"/>
</dbReference>
<keyword evidence="11" id="KW-1185">Reference proteome</keyword>
<dbReference type="FunFam" id="2.30.30.40:FF:000072">
    <property type="entry name" value="Unconventional Myosin IB"/>
    <property type="match status" value="1"/>
</dbReference>
<dbReference type="HOGENOM" id="CLU_641317_0_0_1"/>
<dbReference type="CDD" id="cd01671">
    <property type="entry name" value="CARD"/>
    <property type="match status" value="1"/>
</dbReference>
<evidence type="ECO:0000256" key="6">
    <source>
        <dbReference type="SAM" id="MobiDB-lite"/>
    </source>
</evidence>
<dbReference type="InterPro" id="IPR001452">
    <property type="entry name" value="SH3_domain"/>
</dbReference>
<dbReference type="PANTHER" id="PTHR14167">
    <property type="entry name" value="SH3 DOMAIN-CONTAINING"/>
    <property type="match status" value="1"/>
</dbReference>
<reference evidence="10" key="3">
    <citation type="submission" date="2015-06" db="UniProtKB">
        <authorList>
            <consortium name="EnsemblMetazoa"/>
        </authorList>
    </citation>
    <scope>IDENTIFICATION</scope>
</reference>
<dbReference type="AlphaFoldDB" id="R7U5I9"/>
<dbReference type="InterPro" id="IPR036028">
    <property type="entry name" value="SH3-like_dom_sf"/>
</dbReference>
<comment type="subcellular location">
    <subcellularLocation>
        <location evidence="1">Membrane</location>
        <topology evidence="1">Peripheral membrane protein</topology>
    </subcellularLocation>
</comment>
<feature type="domain" description="SH3" evidence="7">
    <location>
        <begin position="337"/>
        <end position="398"/>
    </location>
</feature>
<dbReference type="PANTHER" id="PTHR14167:SF81">
    <property type="entry name" value="ENDOPHILIN-A"/>
    <property type="match status" value="1"/>
</dbReference>
<dbReference type="Pfam" id="PF00018">
    <property type="entry name" value="SH3_1"/>
    <property type="match status" value="1"/>
</dbReference>
<feature type="domain" description="SH3" evidence="7">
    <location>
        <begin position="258"/>
        <end position="317"/>
    </location>
</feature>
<dbReference type="SUPFAM" id="SSF50044">
    <property type="entry name" value="SH3-domain"/>
    <property type="match status" value="4"/>
</dbReference>
<keyword evidence="3" id="KW-0175">Coiled coil</keyword>
<keyword evidence="2 5" id="KW-0728">SH3 domain</keyword>
<dbReference type="Pfam" id="PF14604">
    <property type="entry name" value="SH3_9"/>
    <property type="match status" value="2"/>
</dbReference>
<keyword evidence="4" id="KW-0472">Membrane</keyword>
<dbReference type="InterPro" id="IPR001315">
    <property type="entry name" value="CARD"/>
</dbReference>
<accession>R7U5I9</accession>
<evidence type="ECO:0000313" key="11">
    <source>
        <dbReference type="Proteomes" id="UP000014760"/>
    </source>
</evidence>
<organism evidence="9">
    <name type="scientific">Capitella teleta</name>
    <name type="common">Polychaete worm</name>
    <dbReference type="NCBI Taxonomy" id="283909"/>
    <lineage>
        <taxon>Eukaryota</taxon>
        <taxon>Metazoa</taxon>
        <taxon>Spiralia</taxon>
        <taxon>Lophotrochozoa</taxon>
        <taxon>Annelida</taxon>
        <taxon>Polychaeta</taxon>
        <taxon>Sedentaria</taxon>
        <taxon>Scolecida</taxon>
        <taxon>Capitellidae</taxon>
        <taxon>Capitella</taxon>
    </lineage>
</organism>
<dbReference type="PRINTS" id="PR00499">
    <property type="entry name" value="P67PHOX"/>
</dbReference>
<evidence type="ECO:0000259" key="7">
    <source>
        <dbReference type="PROSITE" id="PS50002"/>
    </source>
</evidence>
<sequence length="428" mass="48884">MEERHKKALTKNLVRITEDLDAHLVFNRLIEEEIFQDEDVENLEVIQPRSTRNRKLVETLKRKGPRAFDVFLEILKITHKHLYELLRTASLPPKDEWVTVVPFEGDGVRELSIQEGDILSDVDKHTNGWSEGVKNGRSGFFPSNFVKKIRKKEAKNVHFESDKPGVEQPPCRPKTTSTGENVGSRNNKMKAKVTYRYEPAPENEDETNLVVGEIVEVLGEAPDDGWWKGIVRHRICVFPKNFVELIQDVHSSTGDEDFKVEACKCITAYRARDEDELSIEVGDVLTCLIKNSSGWWEGVKNGKSGIFPCQYVKEIGKVSFSRSACAGLLRDDRQEERTSVRAKVIHSYESEPEDEDEATLVEGEIVQILHKVKPGWYEGIVRGRRSMFPSSFVEVIQENSVPLGHRSRNPLWSPRSIGTSRNFERDVL</sequence>
<dbReference type="Pfam" id="PF00619">
    <property type="entry name" value="CARD"/>
    <property type="match status" value="1"/>
</dbReference>
<dbReference type="SUPFAM" id="SSF47986">
    <property type="entry name" value="DEATH domain"/>
    <property type="match status" value="1"/>
</dbReference>
<evidence type="ECO:0000313" key="9">
    <source>
        <dbReference type="EMBL" id="ELT98956.1"/>
    </source>
</evidence>
<feature type="domain" description="CARD" evidence="8">
    <location>
        <begin position="1"/>
        <end position="90"/>
    </location>
</feature>
<dbReference type="GO" id="GO:0042981">
    <property type="term" value="P:regulation of apoptotic process"/>
    <property type="evidence" value="ECO:0007669"/>
    <property type="project" value="InterPro"/>
</dbReference>
<dbReference type="PROSITE" id="PS50002">
    <property type="entry name" value="SH3"/>
    <property type="match status" value="4"/>
</dbReference>
<gene>
    <name evidence="9" type="ORF">CAPTEDRAFT_186378</name>
</gene>
<dbReference type="InterPro" id="IPR011029">
    <property type="entry name" value="DEATH-like_dom_sf"/>
</dbReference>
<dbReference type="OrthoDB" id="1357022at2759"/>
<name>R7U5I9_CAPTE</name>
<evidence type="ECO:0000256" key="5">
    <source>
        <dbReference type="PROSITE-ProRule" id="PRU00192"/>
    </source>
</evidence>
<evidence type="ECO:0000256" key="4">
    <source>
        <dbReference type="ARBA" id="ARBA00023136"/>
    </source>
</evidence>
<dbReference type="Gene3D" id="1.10.533.10">
    <property type="entry name" value="Death Domain, Fas"/>
    <property type="match status" value="1"/>
</dbReference>
<dbReference type="PROSITE" id="PS50209">
    <property type="entry name" value="CARD"/>
    <property type="match status" value="1"/>
</dbReference>
<reference evidence="11" key="1">
    <citation type="submission" date="2012-12" db="EMBL/GenBank/DDBJ databases">
        <authorList>
            <person name="Hellsten U."/>
            <person name="Grimwood J."/>
            <person name="Chapman J.A."/>
            <person name="Shapiro H."/>
            <person name="Aerts A."/>
            <person name="Otillar R.P."/>
            <person name="Terry A.Y."/>
            <person name="Boore J.L."/>
            <person name="Simakov O."/>
            <person name="Marletaz F."/>
            <person name="Cho S.-J."/>
            <person name="Edsinger-Gonzales E."/>
            <person name="Havlak P."/>
            <person name="Kuo D.-H."/>
            <person name="Larsson T."/>
            <person name="Lv J."/>
            <person name="Arendt D."/>
            <person name="Savage R."/>
            <person name="Osoegawa K."/>
            <person name="de Jong P."/>
            <person name="Lindberg D.R."/>
            <person name="Seaver E.C."/>
            <person name="Weisblat D.A."/>
            <person name="Putnam N.H."/>
            <person name="Grigoriev I.V."/>
            <person name="Rokhsar D.S."/>
        </authorList>
    </citation>
    <scope>NUCLEOTIDE SEQUENCE</scope>
    <source>
        <strain evidence="11">I ESC-2004</strain>
    </source>
</reference>